<evidence type="ECO:0000259" key="10">
    <source>
        <dbReference type="Pfam" id="PF01050"/>
    </source>
</evidence>
<dbReference type="EC" id="2.7.7.13" evidence="2"/>
<evidence type="ECO:0000256" key="5">
    <source>
        <dbReference type="ARBA" id="ARBA00022741"/>
    </source>
</evidence>
<name>A0A7Y0DYY9_9PROT</name>
<evidence type="ECO:0000259" key="9">
    <source>
        <dbReference type="Pfam" id="PF00483"/>
    </source>
</evidence>
<evidence type="ECO:0000256" key="2">
    <source>
        <dbReference type="ARBA" id="ARBA00012387"/>
    </source>
</evidence>
<dbReference type="InterPro" id="IPR005835">
    <property type="entry name" value="NTP_transferase_dom"/>
</dbReference>
<evidence type="ECO:0000256" key="6">
    <source>
        <dbReference type="ARBA" id="ARBA00023134"/>
    </source>
</evidence>
<keyword evidence="6" id="KW-0342">GTP-binding</keyword>
<accession>A0A7Y0DYY9</accession>
<sequence>MPVILSGGSGTRLWPLSRKAYPKQLLPLIGPESLLQATARRLAGFGGAAAPIVIANDDHRFLVREQFEQIGMDAAQIVLEPMGRNTAPAVAVACLIALSRTPDPVLGIFASDHKIDDQAGFLTCLAKAVDGAKAGHIVTFSIRPTRPDTGYGYIRHGDPIPGTGGLDKVDAFVEKPDAATASNYILSGDYGWNSGMFVFRASVMLGELERFCPEAVTTARAALDKAEEDLGFTRLAADAFGTAPNIAIDVAVMERTDKAATLLTDFGWSDLGAWGAIHEATETNGDGNGMVGPVVQRGTTNSYLHAEDGRLLAVIGLDNMVVVSTADAVLVAPMDRAGDVKDLVADLSKSGRSEADTHRRVARPWGTYEDIDREDGFRVKRIVVKPGGRLSMQRHRQRSEHWVVVRGEAHITIDDSLQVLTRNQSTYVPIGSTHRLENRGDEPLHLIEVQVGDYVEEDDIERLDDVYGRN</sequence>
<dbReference type="CDD" id="cd02213">
    <property type="entry name" value="cupin_PMI_typeII_C"/>
    <property type="match status" value="1"/>
</dbReference>
<dbReference type="InterPro" id="IPR049577">
    <property type="entry name" value="GMPP_N"/>
</dbReference>
<dbReference type="Proteomes" id="UP000539372">
    <property type="component" value="Unassembled WGS sequence"/>
</dbReference>
<keyword evidence="3 12" id="KW-0808">Transferase</keyword>
<evidence type="ECO:0000259" key="11">
    <source>
        <dbReference type="Pfam" id="PF22640"/>
    </source>
</evidence>
<evidence type="ECO:0000256" key="1">
    <source>
        <dbReference type="ARBA" id="ARBA00006115"/>
    </source>
</evidence>
<dbReference type="Pfam" id="PF00483">
    <property type="entry name" value="NTP_transferase"/>
    <property type="match status" value="1"/>
</dbReference>
<feature type="domain" description="Nucleotidyl transferase" evidence="9">
    <location>
        <begin position="2"/>
        <end position="282"/>
    </location>
</feature>
<comment type="similarity">
    <text evidence="1 8">Belongs to the mannose-6-phosphate isomerase type 2 family.</text>
</comment>
<dbReference type="AlphaFoldDB" id="A0A7Y0DYY9"/>
<evidence type="ECO:0000256" key="7">
    <source>
        <dbReference type="ARBA" id="ARBA00047343"/>
    </source>
</evidence>
<dbReference type="FunFam" id="3.90.550.10:FF:000046">
    <property type="entry name" value="Mannose-1-phosphate guanylyltransferase (GDP)"/>
    <property type="match status" value="1"/>
</dbReference>
<dbReference type="Pfam" id="PF01050">
    <property type="entry name" value="MannoseP_isomer"/>
    <property type="match status" value="1"/>
</dbReference>
<dbReference type="Pfam" id="PF22640">
    <property type="entry name" value="ManC_GMP_beta-helix"/>
    <property type="match status" value="1"/>
</dbReference>
<dbReference type="FunFam" id="2.60.120.10:FF:000032">
    <property type="entry name" value="Mannose-1-phosphate guanylyltransferase/mannose-6-phosphate isomerase"/>
    <property type="match status" value="1"/>
</dbReference>
<dbReference type="GO" id="GO:0016853">
    <property type="term" value="F:isomerase activity"/>
    <property type="evidence" value="ECO:0007669"/>
    <property type="project" value="UniProtKB-KW"/>
</dbReference>
<dbReference type="GO" id="GO:0009298">
    <property type="term" value="P:GDP-mannose biosynthetic process"/>
    <property type="evidence" value="ECO:0007669"/>
    <property type="project" value="TreeGrafter"/>
</dbReference>
<organism evidence="12 13">
    <name type="scientific">Pacificispira spongiicola</name>
    <dbReference type="NCBI Taxonomy" id="2729598"/>
    <lineage>
        <taxon>Bacteria</taxon>
        <taxon>Pseudomonadati</taxon>
        <taxon>Pseudomonadota</taxon>
        <taxon>Alphaproteobacteria</taxon>
        <taxon>Rhodospirillales</taxon>
        <taxon>Rhodospirillaceae</taxon>
        <taxon>Pacificispira</taxon>
    </lineage>
</organism>
<dbReference type="InterPro" id="IPR029044">
    <property type="entry name" value="Nucleotide-diphossugar_trans"/>
</dbReference>
<dbReference type="SUPFAM" id="SSF53448">
    <property type="entry name" value="Nucleotide-diphospho-sugar transferases"/>
    <property type="match status" value="1"/>
</dbReference>
<keyword evidence="13" id="KW-1185">Reference proteome</keyword>
<dbReference type="InterPro" id="IPR011051">
    <property type="entry name" value="RmlC_Cupin_sf"/>
</dbReference>
<dbReference type="PANTHER" id="PTHR46390">
    <property type="entry name" value="MANNOSE-1-PHOSPHATE GUANYLYLTRANSFERASE"/>
    <property type="match status" value="1"/>
</dbReference>
<dbReference type="InterPro" id="IPR014710">
    <property type="entry name" value="RmlC-like_jellyroll"/>
</dbReference>
<dbReference type="Gene3D" id="3.90.550.10">
    <property type="entry name" value="Spore Coat Polysaccharide Biosynthesis Protein SpsA, Chain A"/>
    <property type="match status" value="1"/>
</dbReference>
<dbReference type="GO" id="GO:0005525">
    <property type="term" value="F:GTP binding"/>
    <property type="evidence" value="ECO:0007669"/>
    <property type="project" value="UniProtKB-KW"/>
</dbReference>
<gene>
    <name evidence="12" type="ORF">HH303_06795</name>
</gene>
<feature type="domain" description="MannoseP isomerase/GMP-like beta-helix" evidence="11">
    <location>
        <begin position="298"/>
        <end position="347"/>
    </location>
</feature>
<protein>
    <recommendedName>
        <fullName evidence="2">mannose-1-phosphate guanylyltransferase</fullName>
        <ecNumber evidence="2">2.7.7.13</ecNumber>
    </recommendedName>
</protein>
<evidence type="ECO:0000313" key="12">
    <source>
        <dbReference type="EMBL" id="NMM44177.1"/>
    </source>
</evidence>
<dbReference type="GO" id="GO:0000271">
    <property type="term" value="P:polysaccharide biosynthetic process"/>
    <property type="evidence" value="ECO:0007669"/>
    <property type="project" value="InterPro"/>
</dbReference>
<dbReference type="SUPFAM" id="SSF51182">
    <property type="entry name" value="RmlC-like cupins"/>
    <property type="match status" value="1"/>
</dbReference>
<keyword evidence="4 12" id="KW-0548">Nucleotidyltransferase</keyword>
<evidence type="ECO:0000256" key="3">
    <source>
        <dbReference type="ARBA" id="ARBA00022679"/>
    </source>
</evidence>
<comment type="caution">
    <text evidence="12">The sequence shown here is derived from an EMBL/GenBank/DDBJ whole genome shotgun (WGS) entry which is preliminary data.</text>
</comment>
<evidence type="ECO:0000256" key="8">
    <source>
        <dbReference type="RuleBase" id="RU004190"/>
    </source>
</evidence>
<dbReference type="EMBL" id="JABBNT010000002">
    <property type="protein sequence ID" value="NMM44177.1"/>
    <property type="molecule type" value="Genomic_DNA"/>
</dbReference>
<feature type="domain" description="Mannose-6-phosphate isomerase type II C-terminal" evidence="10">
    <location>
        <begin position="351"/>
        <end position="465"/>
    </location>
</feature>
<dbReference type="Gene3D" id="2.60.120.10">
    <property type="entry name" value="Jelly Rolls"/>
    <property type="match status" value="1"/>
</dbReference>
<proteinExistence type="inferred from homology"/>
<comment type="catalytic activity">
    <reaction evidence="7">
        <text>alpha-D-mannose 1-phosphate + GTP + H(+) = GDP-alpha-D-mannose + diphosphate</text>
        <dbReference type="Rhea" id="RHEA:15229"/>
        <dbReference type="ChEBI" id="CHEBI:15378"/>
        <dbReference type="ChEBI" id="CHEBI:33019"/>
        <dbReference type="ChEBI" id="CHEBI:37565"/>
        <dbReference type="ChEBI" id="CHEBI:57527"/>
        <dbReference type="ChEBI" id="CHEBI:58409"/>
        <dbReference type="EC" id="2.7.7.13"/>
    </reaction>
</comment>
<dbReference type="InterPro" id="IPR006375">
    <property type="entry name" value="Man1P_GuaTrfase/Man6P_Isoase"/>
</dbReference>
<evidence type="ECO:0000313" key="13">
    <source>
        <dbReference type="Proteomes" id="UP000539372"/>
    </source>
</evidence>
<dbReference type="NCBIfam" id="TIGR01479">
    <property type="entry name" value="GMP_PMI"/>
    <property type="match status" value="1"/>
</dbReference>
<keyword evidence="12" id="KW-0413">Isomerase</keyword>
<dbReference type="CDD" id="cd02509">
    <property type="entry name" value="GDP-M1P_Guanylyltransferase"/>
    <property type="match status" value="1"/>
</dbReference>
<dbReference type="InterPro" id="IPR051161">
    <property type="entry name" value="Mannose-6P_isomerase_type2"/>
</dbReference>
<keyword evidence="5" id="KW-0547">Nucleotide-binding</keyword>
<dbReference type="InterPro" id="IPR054566">
    <property type="entry name" value="ManC/GMP-like_b-helix"/>
</dbReference>
<dbReference type="GO" id="GO:0004475">
    <property type="term" value="F:mannose-1-phosphate guanylyltransferase (GTP) activity"/>
    <property type="evidence" value="ECO:0007669"/>
    <property type="project" value="UniProtKB-EC"/>
</dbReference>
<reference evidence="12 13" key="1">
    <citation type="submission" date="2020-04" db="EMBL/GenBank/DDBJ databases">
        <title>Rhodospirillaceae bacterium KN72 isolated from deep sea.</title>
        <authorList>
            <person name="Zhang D.-C."/>
        </authorList>
    </citation>
    <scope>NUCLEOTIDE SEQUENCE [LARGE SCALE GENOMIC DNA]</scope>
    <source>
        <strain evidence="12 13">KN72</strain>
    </source>
</reference>
<evidence type="ECO:0000256" key="4">
    <source>
        <dbReference type="ARBA" id="ARBA00022695"/>
    </source>
</evidence>
<dbReference type="InterPro" id="IPR001538">
    <property type="entry name" value="Man6P_isomerase-2_C"/>
</dbReference>
<dbReference type="PANTHER" id="PTHR46390:SF1">
    <property type="entry name" value="MANNOSE-1-PHOSPHATE GUANYLYLTRANSFERASE"/>
    <property type="match status" value="1"/>
</dbReference>